<evidence type="ECO:0000313" key="3">
    <source>
        <dbReference type="Proteomes" id="UP000242791"/>
    </source>
</evidence>
<dbReference type="STRING" id="1658174.A0A1J9P6D3"/>
<name>A0A1J9P6D3_9EURO</name>
<feature type="region of interest" description="Disordered" evidence="1">
    <location>
        <begin position="1"/>
        <end position="26"/>
    </location>
</feature>
<feature type="compositionally biased region" description="Basic and acidic residues" evidence="1">
    <location>
        <begin position="7"/>
        <end position="18"/>
    </location>
</feature>
<dbReference type="AlphaFoldDB" id="A0A1J9P6D3"/>
<dbReference type="Pfam" id="PF08192">
    <property type="entry name" value="Peptidase_S64"/>
    <property type="match status" value="1"/>
</dbReference>
<keyword evidence="3" id="KW-1185">Reference proteome</keyword>
<dbReference type="InterPro" id="IPR012985">
    <property type="entry name" value="Peptidase_S64_Ssy5"/>
</dbReference>
<reference evidence="2 3" key="1">
    <citation type="submission" date="2015-08" db="EMBL/GenBank/DDBJ databases">
        <title>Emmonsia species relationships and genome sequence.</title>
        <authorList>
            <person name="Cuomo C.A."/>
            <person name="Schwartz I.S."/>
            <person name="Kenyon C."/>
            <person name="De Hoog G.S."/>
            <person name="Govender N.P."/>
            <person name="Botha A."/>
            <person name="Moreno L."/>
            <person name="De Vries M."/>
            <person name="Munoz J.F."/>
            <person name="Stielow J.B."/>
        </authorList>
    </citation>
    <scope>NUCLEOTIDE SEQUENCE [LARGE SCALE GENOMIC DNA]</scope>
    <source>
        <strain evidence="2 3">EI222</strain>
    </source>
</reference>
<evidence type="ECO:0008006" key="4">
    <source>
        <dbReference type="Google" id="ProtNLM"/>
    </source>
</evidence>
<dbReference type="Gene3D" id="2.40.10.10">
    <property type="entry name" value="Trypsin-like serine proteases"/>
    <property type="match status" value="1"/>
</dbReference>
<dbReference type="Proteomes" id="UP000242791">
    <property type="component" value="Unassembled WGS sequence"/>
</dbReference>
<protein>
    <recommendedName>
        <fullName evidence="4">Peptidase S7 domain-containing protein</fullName>
    </recommendedName>
</protein>
<dbReference type="EMBL" id="LGTZ01002742">
    <property type="protein sequence ID" value="OJD11450.1"/>
    <property type="molecule type" value="Genomic_DNA"/>
</dbReference>
<proteinExistence type="predicted"/>
<evidence type="ECO:0000256" key="1">
    <source>
        <dbReference type="SAM" id="MobiDB-lite"/>
    </source>
</evidence>
<dbReference type="VEuPathDB" id="FungiDB:ACJ73_09535"/>
<gene>
    <name evidence="2" type="ORF">ACJ73_09535</name>
</gene>
<dbReference type="SUPFAM" id="SSF50494">
    <property type="entry name" value="Trypsin-like serine proteases"/>
    <property type="match status" value="1"/>
</dbReference>
<dbReference type="OrthoDB" id="5351220at2759"/>
<evidence type="ECO:0000313" key="2">
    <source>
        <dbReference type="EMBL" id="OJD11450.1"/>
    </source>
</evidence>
<comment type="caution">
    <text evidence="2">The sequence shown here is derived from an EMBL/GenBank/DDBJ whole genome shotgun (WGS) entry which is preliminary data.</text>
</comment>
<accession>A0A1J9P6D3</accession>
<dbReference type="InterPro" id="IPR043504">
    <property type="entry name" value="Peptidase_S1_PA_chymotrypsin"/>
</dbReference>
<organism evidence="2 3">
    <name type="scientific">Blastomyces percursus</name>
    <dbReference type="NCBI Taxonomy" id="1658174"/>
    <lineage>
        <taxon>Eukaryota</taxon>
        <taxon>Fungi</taxon>
        <taxon>Dikarya</taxon>
        <taxon>Ascomycota</taxon>
        <taxon>Pezizomycotina</taxon>
        <taxon>Eurotiomycetes</taxon>
        <taxon>Eurotiomycetidae</taxon>
        <taxon>Onygenales</taxon>
        <taxon>Ajellomycetaceae</taxon>
        <taxon>Blastomyces</taxon>
    </lineage>
</organism>
<dbReference type="InterPro" id="IPR009003">
    <property type="entry name" value="Peptidase_S1_PA"/>
</dbReference>
<sequence length="564" mass="62426">MASFTESTDRITKNRSQESETSVSSTESIIDASQAFRLGFPAPLPTLPTPHSTNDDNLVVSHDEIVRKITSLLNRRGITWGTVVVVSRRASATVSDRRPTILITAPAVKDDSWYLLLKDTQEYLVKSSLDKVCVEIYDPEGLKIPAHFPVEAEHPIVSVWRKLLEDIITVLDPLLWHSVSVVRRGYDNNAQSNPVTIAITSKYPMQLSPSKPTIQLRCGQYGLEKIDVCFLKVDTIFSAGGFQYPDEGRDFAFSADLSPGASIGLSSEPRATGTLGGKLIVQRGNSIHELGVTNFHIVASHHSLQGIKDTGLIPDHAANLDVGLLSPSNYDANFKREIIGKALDSIRRRVEEFDEQHRTEYLDERQERIRLKLQATMDVLSTESQALNNLNRAAGTVWAGSGFRSSNTFGMDWALISTPNWRPFQNKLPTSEELATLPGYFHETVLFPDSGKVEEYGPCEKGVEVFKRGRTTGLTHGTLSHVDCAVNFNGRAMFAWQVIGAFNKPFCDEGDSGSWVIDREGKWIGLLFACPFPSYTGDGYVIPILELMKDIETLVDGIVVLPVD</sequence>